<evidence type="ECO:0000259" key="2">
    <source>
        <dbReference type="Pfam" id="PF05232"/>
    </source>
</evidence>
<evidence type="ECO:0000313" key="3">
    <source>
        <dbReference type="EMBL" id="QLI80754.1"/>
    </source>
</evidence>
<dbReference type="NCBIfam" id="NF033665">
    <property type="entry name" value="PACE_efflu_PCE"/>
    <property type="match status" value="1"/>
</dbReference>
<feature type="transmembrane region" description="Helical" evidence="1">
    <location>
        <begin position="20"/>
        <end position="39"/>
    </location>
</feature>
<sequence length="149" mass="17157">MPDLAQLPAKTWAERVLHAVLFEVGGVLLVTPIAAWLLGASVAHVGVLAVILASCAMLWNAIFNYGFEKLERRQGWQRTAKIRTLHALLFEGGFIMLAVPLTMWWLQLSLWQALALDIGFFLFFLPYTYLYNWAYDVLRLQYFRRQRPA</sequence>
<keyword evidence="1" id="KW-0472">Membrane</keyword>
<organism evidence="3 4">
    <name type="scientific">Chitinibacter fontanus</name>
    <dbReference type="NCBI Taxonomy" id="1737446"/>
    <lineage>
        <taxon>Bacteria</taxon>
        <taxon>Pseudomonadati</taxon>
        <taxon>Pseudomonadota</taxon>
        <taxon>Betaproteobacteria</taxon>
        <taxon>Neisseriales</taxon>
        <taxon>Chitinibacteraceae</taxon>
        <taxon>Chitinibacter</taxon>
    </lineage>
</organism>
<name>A0A7D5V8N5_9NEIS</name>
<dbReference type="Proteomes" id="UP000510822">
    <property type="component" value="Chromosome"/>
</dbReference>
<accession>A0A7D5V8N5</accession>
<dbReference type="KEGG" id="cfon:HZU75_03960"/>
<proteinExistence type="predicted"/>
<feature type="transmembrane region" description="Helical" evidence="1">
    <location>
        <begin position="45"/>
        <end position="67"/>
    </location>
</feature>
<dbReference type="NCBIfam" id="NF033664">
    <property type="entry name" value="PACE_transport"/>
    <property type="match status" value="1"/>
</dbReference>
<feature type="domain" description="Chlorhexidine efflux transporter" evidence="2">
    <location>
        <begin position="78"/>
        <end position="139"/>
    </location>
</feature>
<dbReference type="RefSeq" id="WP_180307888.1">
    <property type="nucleotide sequence ID" value="NZ_CP058952.1"/>
</dbReference>
<evidence type="ECO:0000256" key="1">
    <source>
        <dbReference type="SAM" id="Phobius"/>
    </source>
</evidence>
<evidence type="ECO:0000313" key="4">
    <source>
        <dbReference type="Proteomes" id="UP000510822"/>
    </source>
</evidence>
<dbReference type="InterPro" id="IPR058208">
    <property type="entry name" value="PACE"/>
</dbReference>
<dbReference type="InterPro" id="IPR007896">
    <property type="entry name" value="BTP_bacteria"/>
</dbReference>
<feature type="transmembrane region" description="Helical" evidence="1">
    <location>
        <begin position="118"/>
        <end position="138"/>
    </location>
</feature>
<reference evidence="3 4" key="1">
    <citation type="journal article" date="2016" name="Int. J. Syst. Evol. Microbiol.">
        <title>Chitinibacter fontanus sp. nov., isolated from a spring.</title>
        <authorList>
            <person name="Sheu S.Y."/>
            <person name="Li Y.S."/>
            <person name="Young C.C."/>
            <person name="Chen W.M."/>
        </authorList>
    </citation>
    <scope>NUCLEOTIDE SEQUENCE [LARGE SCALE GENOMIC DNA]</scope>
    <source>
        <strain evidence="3 4">STM-7</strain>
    </source>
</reference>
<gene>
    <name evidence="3" type="ORF">HZU75_03960</name>
</gene>
<dbReference type="EMBL" id="CP058952">
    <property type="protein sequence ID" value="QLI80754.1"/>
    <property type="molecule type" value="Genomic_DNA"/>
</dbReference>
<dbReference type="Pfam" id="PF05232">
    <property type="entry name" value="BTP"/>
    <property type="match status" value="2"/>
</dbReference>
<feature type="transmembrane region" description="Helical" evidence="1">
    <location>
        <begin position="88"/>
        <end position="106"/>
    </location>
</feature>
<dbReference type="AlphaFoldDB" id="A0A7D5V8N5"/>
<keyword evidence="1" id="KW-0812">Transmembrane</keyword>
<protein>
    <submittedName>
        <fullName evidence="3">Multidrug/biocide efflux PACE transporter</fullName>
    </submittedName>
</protein>
<keyword evidence="4" id="KW-1185">Reference proteome</keyword>
<feature type="domain" description="Chlorhexidine efflux transporter" evidence="2">
    <location>
        <begin position="10"/>
        <end position="73"/>
    </location>
</feature>
<keyword evidence="1" id="KW-1133">Transmembrane helix</keyword>